<name>A0A1V4AC96_9ACTN</name>
<sequence>MKAPVPNPAMACPIVITSLDVLRGDVILIGGQPCRVTDLFQLPGGGKHLRFESGETLTMQARTALVALRVQRKG</sequence>
<proteinExistence type="predicted"/>
<evidence type="ECO:0000313" key="2">
    <source>
        <dbReference type="Proteomes" id="UP000190539"/>
    </source>
</evidence>
<dbReference type="OrthoDB" id="4301387at2"/>
<gene>
    <name evidence="1" type="ORF">B1H18_09325</name>
</gene>
<organism evidence="1 2">
    <name type="scientific">Streptomyces tsukubensis</name>
    <dbReference type="NCBI Taxonomy" id="83656"/>
    <lineage>
        <taxon>Bacteria</taxon>
        <taxon>Bacillati</taxon>
        <taxon>Actinomycetota</taxon>
        <taxon>Actinomycetes</taxon>
        <taxon>Kitasatosporales</taxon>
        <taxon>Streptomycetaceae</taxon>
        <taxon>Streptomyces</taxon>
    </lineage>
</organism>
<dbReference type="EMBL" id="MVFC01000005">
    <property type="protein sequence ID" value="OON81017.1"/>
    <property type="molecule type" value="Genomic_DNA"/>
</dbReference>
<reference evidence="1 2" key="1">
    <citation type="submission" date="2017-02" db="EMBL/GenBank/DDBJ databases">
        <title>Draft Genome Sequence of Streptomyces tsukubaensis F601, a Producer of the immunosuppressant tacrolimus FK506.</title>
        <authorList>
            <person name="Zong G."/>
            <person name="Zhong C."/>
            <person name="Fu J."/>
            <person name="Qin R."/>
            <person name="Cao G."/>
        </authorList>
    </citation>
    <scope>NUCLEOTIDE SEQUENCE [LARGE SCALE GENOMIC DNA]</scope>
    <source>
        <strain evidence="1 2">F601</strain>
    </source>
</reference>
<keyword evidence="2" id="KW-1185">Reference proteome</keyword>
<protein>
    <submittedName>
        <fullName evidence="1">Uncharacterized protein</fullName>
    </submittedName>
</protein>
<dbReference type="Proteomes" id="UP000190539">
    <property type="component" value="Unassembled WGS sequence"/>
</dbReference>
<accession>A0A1V4AC96</accession>
<dbReference type="AlphaFoldDB" id="A0A1V4AC96"/>
<dbReference type="RefSeq" id="WP_077966629.1">
    <property type="nucleotide sequence ID" value="NZ_CP045178.1"/>
</dbReference>
<comment type="caution">
    <text evidence="1">The sequence shown here is derived from an EMBL/GenBank/DDBJ whole genome shotgun (WGS) entry which is preliminary data.</text>
</comment>
<dbReference type="STRING" id="83656.B1H18_09325"/>
<evidence type="ECO:0000313" key="1">
    <source>
        <dbReference type="EMBL" id="OON81017.1"/>
    </source>
</evidence>